<evidence type="ECO:0000313" key="1">
    <source>
        <dbReference type="EMBL" id="KAI8535845.1"/>
    </source>
</evidence>
<reference evidence="1" key="1">
    <citation type="submission" date="2022-02" db="EMBL/GenBank/DDBJ databases">
        <title>Plant Genome Project.</title>
        <authorList>
            <person name="Zhang R.-G."/>
        </authorList>
    </citation>
    <scope>NUCLEOTIDE SEQUENCE</scope>
    <source>
        <strain evidence="1">AT1</strain>
    </source>
</reference>
<dbReference type="EMBL" id="CM046397">
    <property type="protein sequence ID" value="KAI8535845.1"/>
    <property type="molecule type" value="Genomic_DNA"/>
</dbReference>
<keyword evidence="2" id="KW-1185">Reference proteome</keyword>
<dbReference type="Proteomes" id="UP001062846">
    <property type="component" value="Chromosome 10"/>
</dbReference>
<sequence length="764" mass="85935">MALHMHHVTPFSSSKLRSNFLFIFLYSFRASMGSASIAMLGIVHEQLTEDNYEYWKVCLKRYLVGQGLWDVVAGKIPQPAKDADDYEDWTKKNAVALHAIQLSCGPDIYKKFGKTTSAKDAWEHLAPSHLRRQDDHEDSGDENDKFHHLSYQTLYNAIENGDWKETKRLLDLHDNAVSARITSKGDTAPHVAILAGHLGIAEKLVKVMSADDLEITNEFGSTALSLAAISGCTKLAKAIVNKNPKLVTISNDQHIDGAIPVIVASLYNRKDMVHYLYKVTPIGELSPERGHYGSTLLHCLISAEIYDVALELLEEYPKLGLTKDRFGKYTLRILAQKPSAFPSGTKLVFWRRWIYSCINVHILPNRTGPLPLSSDEENTRGVQQQPYRRGNIISKGMLTTMSLFGELVSGPLKNFVPDLYHRKLVHREALRILSCICKEIPKLSESQLSDIGIDEMIYDAVKHGILEFIVELIKCDPPIIWRKDSKGRTIFAHAIVLRQEKILSLIHGFGTRKNIMAHRHDIFGNNFLHLAAKLSPPGQLERVSGAALQMQRELQWFKEVESMVQPKCKEEVNENSKTPVTLFTEEHKELAKEGERWLKNTAASGMVVGTLIAAVMFTTAFTVPGGNDERTGLPIFLKYEAFTVFVVSNALSMFAASTSVLMFLGILTARYAEKDFFRSLPMKVIMGLFCLFLSIVTMMVAFGSAIYMTLNDRLSWVDIPVIFLALIPITLFCMLQFPLLIHIIHCTFVSTISSKPEKHPLRVC</sequence>
<accession>A0ACC0M4Q9</accession>
<comment type="caution">
    <text evidence="1">The sequence shown here is derived from an EMBL/GenBank/DDBJ whole genome shotgun (WGS) entry which is preliminary data.</text>
</comment>
<organism evidence="1 2">
    <name type="scientific">Rhododendron molle</name>
    <name type="common">Chinese azalea</name>
    <name type="synonym">Azalea mollis</name>
    <dbReference type="NCBI Taxonomy" id="49168"/>
    <lineage>
        <taxon>Eukaryota</taxon>
        <taxon>Viridiplantae</taxon>
        <taxon>Streptophyta</taxon>
        <taxon>Embryophyta</taxon>
        <taxon>Tracheophyta</taxon>
        <taxon>Spermatophyta</taxon>
        <taxon>Magnoliopsida</taxon>
        <taxon>eudicotyledons</taxon>
        <taxon>Gunneridae</taxon>
        <taxon>Pentapetalae</taxon>
        <taxon>asterids</taxon>
        <taxon>Ericales</taxon>
        <taxon>Ericaceae</taxon>
        <taxon>Ericoideae</taxon>
        <taxon>Rhodoreae</taxon>
        <taxon>Rhododendron</taxon>
    </lineage>
</organism>
<gene>
    <name evidence="1" type="ORF">RHMOL_Rhmol10G0206400</name>
</gene>
<proteinExistence type="predicted"/>
<evidence type="ECO:0000313" key="2">
    <source>
        <dbReference type="Proteomes" id="UP001062846"/>
    </source>
</evidence>
<protein>
    <submittedName>
        <fullName evidence="1">Uncharacterized protein</fullName>
    </submittedName>
</protein>
<name>A0ACC0M4Q9_RHOML</name>